<protein>
    <submittedName>
        <fullName evidence="3">Uncharacterized protein</fullName>
    </submittedName>
</protein>
<feature type="transmembrane region" description="Helical" evidence="2">
    <location>
        <begin position="68"/>
        <end position="90"/>
    </location>
</feature>
<dbReference type="AlphaFoldDB" id="X6N4E4"/>
<keyword evidence="2" id="KW-0812">Transmembrane</keyword>
<name>X6N4E4_RETFI</name>
<evidence type="ECO:0000256" key="2">
    <source>
        <dbReference type="SAM" id="Phobius"/>
    </source>
</evidence>
<keyword evidence="4" id="KW-1185">Reference proteome</keyword>
<sequence>MNPNKKKKKWLFFVTVIVRSGFLLQALLMISTYVTVKRLLNQLSEATKLDLDLQHYKILLQYTFFFDIYMWIIILVFTGAFVSVMSATIMSFNIDAIQRWEDYFKKFGLRCDAFHFKLPADNANFGLDKHLKVSRSKTTSGVALKKTPPPSIMLTQQSKPS</sequence>
<keyword evidence="2" id="KW-0472">Membrane</keyword>
<evidence type="ECO:0000256" key="1">
    <source>
        <dbReference type="SAM" id="MobiDB-lite"/>
    </source>
</evidence>
<reference evidence="3 4" key="1">
    <citation type="journal article" date="2013" name="Curr. Biol.">
        <title>The Genome of the Foraminiferan Reticulomyxa filosa.</title>
        <authorList>
            <person name="Glockner G."/>
            <person name="Hulsmann N."/>
            <person name="Schleicher M."/>
            <person name="Noegel A.A."/>
            <person name="Eichinger L."/>
            <person name="Gallinger C."/>
            <person name="Pawlowski J."/>
            <person name="Sierra R."/>
            <person name="Euteneuer U."/>
            <person name="Pillet L."/>
            <person name="Moustafa A."/>
            <person name="Platzer M."/>
            <person name="Groth M."/>
            <person name="Szafranski K."/>
            <person name="Schliwa M."/>
        </authorList>
    </citation>
    <scope>NUCLEOTIDE SEQUENCE [LARGE SCALE GENOMIC DNA]</scope>
</reference>
<proteinExistence type="predicted"/>
<evidence type="ECO:0000313" key="3">
    <source>
        <dbReference type="EMBL" id="ETO20192.1"/>
    </source>
</evidence>
<accession>X6N4E4</accession>
<dbReference type="Proteomes" id="UP000023152">
    <property type="component" value="Unassembled WGS sequence"/>
</dbReference>
<keyword evidence="2" id="KW-1133">Transmembrane helix</keyword>
<feature type="region of interest" description="Disordered" evidence="1">
    <location>
        <begin position="139"/>
        <end position="161"/>
    </location>
</feature>
<evidence type="ECO:0000313" key="4">
    <source>
        <dbReference type="Proteomes" id="UP000023152"/>
    </source>
</evidence>
<dbReference type="EMBL" id="ASPP01012844">
    <property type="protein sequence ID" value="ETO20192.1"/>
    <property type="molecule type" value="Genomic_DNA"/>
</dbReference>
<comment type="caution">
    <text evidence="3">The sequence shown here is derived from an EMBL/GenBank/DDBJ whole genome shotgun (WGS) entry which is preliminary data.</text>
</comment>
<gene>
    <name evidence="3" type="ORF">RFI_17026</name>
</gene>
<organism evidence="3 4">
    <name type="scientific">Reticulomyxa filosa</name>
    <dbReference type="NCBI Taxonomy" id="46433"/>
    <lineage>
        <taxon>Eukaryota</taxon>
        <taxon>Sar</taxon>
        <taxon>Rhizaria</taxon>
        <taxon>Retaria</taxon>
        <taxon>Foraminifera</taxon>
        <taxon>Monothalamids</taxon>
        <taxon>Reticulomyxidae</taxon>
        <taxon>Reticulomyxa</taxon>
    </lineage>
</organism>
<feature type="transmembrane region" description="Helical" evidence="2">
    <location>
        <begin position="12"/>
        <end position="34"/>
    </location>
</feature>